<dbReference type="Proteomes" id="UP000078390">
    <property type="component" value="Unassembled WGS sequence"/>
</dbReference>
<evidence type="ECO:0000259" key="1">
    <source>
        <dbReference type="Pfam" id="PF18480"/>
    </source>
</evidence>
<feature type="domain" description="DUF5615" evidence="1">
    <location>
        <begin position="2"/>
        <end position="108"/>
    </location>
</feature>
<dbReference type="EMBL" id="LWLG01000006">
    <property type="protein sequence ID" value="OAQ20795.1"/>
    <property type="molecule type" value="Genomic_DNA"/>
</dbReference>
<accession>A0A179D412</accession>
<keyword evidence="3" id="KW-1185">Reference proteome</keyword>
<dbReference type="AlphaFoldDB" id="A0A179D412"/>
<protein>
    <recommendedName>
        <fullName evidence="1">DUF5615 domain-containing protein</fullName>
    </recommendedName>
</protein>
<organism evidence="2 3">
    <name type="scientific">Thermosulfurimonas dismutans</name>
    <dbReference type="NCBI Taxonomy" id="999894"/>
    <lineage>
        <taxon>Bacteria</taxon>
        <taxon>Pseudomonadati</taxon>
        <taxon>Thermodesulfobacteriota</taxon>
        <taxon>Thermodesulfobacteria</taxon>
        <taxon>Thermodesulfobacteriales</taxon>
        <taxon>Thermodesulfobacteriaceae</taxon>
        <taxon>Thermosulfurimonas</taxon>
    </lineage>
</organism>
<proteinExistence type="predicted"/>
<evidence type="ECO:0000313" key="2">
    <source>
        <dbReference type="EMBL" id="OAQ20795.1"/>
    </source>
</evidence>
<gene>
    <name evidence="2" type="ORF">TDIS_1084</name>
</gene>
<dbReference type="PATRIC" id="fig|999894.6.peg.1080"/>
<dbReference type="RefSeq" id="WP_068670104.1">
    <property type="nucleotide sequence ID" value="NZ_LWLG01000006.1"/>
</dbReference>
<dbReference type="InterPro" id="IPR041049">
    <property type="entry name" value="DUF5615"/>
</dbReference>
<comment type="caution">
    <text evidence="2">The sequence shown here is derived from an EMBL/GenBank/DDBJ whole genome shotgun (WGS) entry which is preliminary data.</text>
</comment>
<dbReference type="Pfam" id="PF18480">
    <property type="entry name" value="DUF5615"/>
    <property type="match status" value="1"/>
</dbReference>
<name>A0A179D412_9BACT</name>
<reference evidence="2 3" key="1">
    <citation type="submission" date="2016-04" db="EMBL/GenBank/DDBJ databases">
        <title>Genome analysis of Thermosulfurimonas dismutans, the first thermophilic sulfur-disproportionating bacterium of the phylum Thermodesulfobacteria.</title>
        <authorList>
            <person name="Mardanov A.V."/>
            <person name="Beletsky A.V."/>
            <person name="Kadnikov V.V."/>
            <person name="Slobodkin A.I."/>
            <person name="Ravin N.V."/>
        </authorList>
    </citation>
    <scope>NUCLEOTIDE SEQUENCE [LARGE SCALE GENOMIC DNA]</scope>
    <source>
        <strain evidence="2 3">S95</strain>
    </source>
</reference>
<dbReference type="STRING" id="999894.TDIS_1084"/>
<evidence type="ECO:0000313" key="3">
    <source>
        <dbReference type="Proteomes" id="UP000078390"/>
    </source>
</evidence>
<sequence length="116" mass="13616">MLLANENIPLKSIKLLRDNGYDVKSIMEESPGISDREVLRIAQKEERIILTFDKDYGKIIFHEKEFRPAGIIYFRFTPTYPEECGEILLKILSLQNIKLKGMFTVVERTKIRQKKL</sequence>